<evidence type="ECO:0000313" key="2">
    <source>
        <dbReference type="Proteomes" id="UP000664132"/>
    </source>
</evidence>
<dbReference type="EMBL" id="JAFJYH010000377">
    <property type="protein sequence ID" value="KAG4412452.1"/>
    <property type="molecule type" value="Genomic_DNA"/>
</dbReference>
<dbReference type="AlphaFoldDB" id="A0A8H7W288"/>
<protein>
    <submittedName>
        <fullName evidence="1">Uncharacterized protein</fullName>
    </submittedName>
</protein>
<name>A0A8H7W288_9HELO</name>
<organism evidence="1 2">
    <name type="scientific">Cadophora malorum</name>
    <dbReference type="NCBI Taxonomy" id="108018"/>
    <lineage>
        <taxon>Eukaryota</taxon>
        <taxon>Fungi</taxon>
        <taxon>Dikarya</taxon>
        <taxon>Ascomycota</taxon>
        <taxon>Pezizomycotina</taxon>
        <taxon>Leotiomycetes</taxon>
        <taxon>Helotiales</taxon>
        <taxon>Ploettnerulaceae</taxon>
        <taxon>Cadophora</taxon>
    </lineage>
</organism>
<gene>
    <name evidence="1" type="ORF">IFR04_014416</name>
</gene>
<reference evidence="1" key="1">
    <citation type="submission" date="2021-02" db="EMBL/GenBank/DDBJ databases">
        <title>Genome sequence Cadophora malorum strain M34.</title>
        <authorList>
            <person name="Stefanovic E."/>
            <person name="Vu D."/>
            <person name="Scully C."/>
            <person name="Dijksterhuis J."/>
            <person name="Roader J."/>
            <person name="Houbraken J."/>
        </authorList>
    </citation>
    <scope>NUCLEOTIDE SEQUENCE</scope>
    <source>
        <strain evidence="1">M34</strain>
    </source>
</reference>
<dbReference type="Proteomes" id="UP000664132">
    <property type="component" value="Unassembled WGS sequence"/>
</dbReference>
<evidence type="ECO:0000313" key="1">
    <source>
        <dbReference type="EMBL" id="KAG4412452.1"/>
    </source>
</evidence>
<accession>A0A8H7W288</accession>
<dbReference type="OrthoDB" id="5324552at2759"/>
<keyword evidence="2" id="KW-1185">Reference proteome</keyword>
<comment type="caution">
    <text evidence="1">The sequence shown here is derived from an EMBL/GenBank/DDBJ whole genome shotgun (WGS) entry which is preliminary data.</text>
</comment>
<proteinExistence type="predicted"/>
<sequence>MAGALAVPSPSLSLGPGDVSSVVQYLDSNNNLLWKDFENGRYVQLPEDDEDNSASGGYWTPVETTSRRWEPFESVGQISDIATQVACIGSGISIEGSKVSAYIADACSAFLSEIPGATFINSAWKVYQVANVANNDGVLAVINFRWKSFGSQPPKLTDTMCNKGLSLVSQNLCVEEDDETQGATLQIGSKGSGIQIGFDPNTQ</sequence>